<organism evidence="1">
    <name type="scientific">Fervidobacterium thailandense</name>
    <dbReference type="NCBI Taxonomy" id="1008305"/>
    <lineage>
        <taxon>Bacteria</taxon>
        <taxon>Thermotogati</taxon>
        <taxon>Thermotogota</taxon>
        <taxon>Thermotogae</taxon>
        <taxon>Thermotogales</taxon>
        <taxon>Fervidobacteriaceae</taxon>
        <taxon>Fervidobacterium</taxon>
    </lineage>
</organism>
<sequence>MINSMVKIFKICRELLNKVKRVFSELTKRTSKSKYAGKTITIAIIHFDGQKFDELVRMYKEELKAASIIVGKNIPQELIKEYKNLFRSKDMAFVGKEVLIKGTNVEYAKEFHVNKLRSFEKRKLHILVTEDKKIAWMISQMFPFYCVCPGEPFEETVITAPIPLTKNSDGYYFSKVPYRNQVTLIDLNIDIIRDFSK</sequence>
<proteinExistence type="predicted"/>
<dbReference type="AlphaFoldDB" id="A0A7C5RIM7"/>
<protein>
    <submittedName>
        <fullName evidence="1">Uncharacterized protein</fullName>
    </submittedName>
</protein>
<gene>
    <name evidence="1" type="ORF">ENT77_00310</name>
</gene>
<name>A0A7C5RIM7_9BACT</name>
<accession>A0A7C5RIM7</accession>
<dbReference type="EMBL" id="DSZY01000005">
    <property type="protein sequence ID" value="HGU39635.1"/>
    <property type="molecule type" value="Genomic_DNA"/>
</dbReference>
<evidence type="ECO:0000313" key="1">
    <source>
        <dbReference type="EMBL" id="HGU39635.1"/>
    </source>
</evidence>
<reference evidence="1" key="1">
    <citation type="journal article" date="2020" name="mSystems">
        <title>Genome- and Community-Level Interaction Insights into Carbon Utilization and Element Cycling Functions of Hydrothermarchaeota in Hydrothermal Sediment.</title>
        <authorList>
            <person name="Zhou Z."/>
            <person name="Liu Y."/>
            <person name="Xu W."/>
            <person name="Pan J."/>
            <person name="Luo Z.H."/>
            <person name="Li M."/>
        </authorList>
    </citation>
    <scope>NUCLEOTIDE SEQUENCE [LARGE SCALE GENOMIC DNA]</scope>
    <source>
        <strain evidence="1">SpSt-609</strain>
    </source>
</reference>
<comment type="caution">
    <text evidence="1">The sequence shown here is derived from an EMBL/GenBank/DDBJ whole genome shotgun (WGS) entry which is preliminary data.</text>
</comment>